<protein>
    <recommendedName>
        <fullName evidence="5">AIG1-type G domain-containing protein</fullName>
    </recommendedName>
</protein>
<dbReference type="InterPro" id="IPR006703">
    <property type="entry name" value="G_AIG1"/>
</dbReference>
<keyword evidence="3" id="KW-0342">GTP-binding</keyword>
<dbReference type="SUPFAM" id="SSF52540">
    <property type="entry name" value="P-loop containing nucleoside triphosphate hydrolases"/>
    <property type="match status" value="2"/>
</dbReference>
<dbReference type="InterPro" id="IPR045058">
    <property type="entry name" value="GIMA/IAN/Toc"/>
</dbReference>
<feature type="domain" description="AIG1-type G" evidence="5">
    <location>
        <begin position="213"/>
        <end position="403"/>
    </location>
</feature>
<reference evidence="7" key="1">
    <citation type="submission" date="2024-04" db="EMBL/GenBank/DDBJ databases">
        <title>Salinicola lusitanus LLJ914,a marine bacterium isolated from the Okinawa Trough.</title>
        <authorList>
            <person name="Li J."/>
        </authorList>
    </citation>
    <scope>NUCLEOTIDE SEQUENCE [LARGE SCALE GENOMIC DNA]</scope>
</reference>
<dbReference type="Pfam" id="PF04548">
    <property type="entry name" value="AIG1"/>
    <property type="match status" value="3"/>
</dbReference>
<dbReference type="Gene3D" id="3.40.50.300">
    <property type="entry name" value="P-loop containing nucleotide triphosphate hydrolases"/>
    <property type="match status" value="3"/>
</dbReference>
<proteinExistence type="inferred from homology"/>
<dbReference type="CDD" id="cd01852">
    <property type="entry name" value="AIG1"/>
    <property type="match status" value="1"/>
</dbReference>
<feature type="coiled-coil region" evidence="4">
    <location>
        <begin position="622"/>
        <end position="698"/>
    </location>
</feature>
<keyword evidence="7" id="KW-1185">Reference proteome</keyword>
<evidence type="ECO:0000313" key="6">
    <source>
        <dbReference type="EMBL" id="KAK7934024.1"/>
    </source>
</evidence>
<evidence type="ECO:0000259" key="5">
    <source>
        <dbReference type="PROSITE" id="PS51720"/>
    </source>
</evidence>
<dbReference type="InterPro" id="IPR027417">
    <property type="entry name" value="P-loop_NTPase"/>
</dbReference>
<evidence type="ECO:0000313" key="7">
    <source>
        <dbReference type="Proteomes" id="UP001460270"/>
    </source>
</evidence>
<comment type="similarity">
    <text evidence="1">Belongs to the TRAFAC class TrmE-Era-EngA-EngB-Septin-like GTPase superfamily. AIG1/Toc34/Toc159-like paraseptin GTPase family. IAN subfamily.</text>
</comment>
<dbReference type="PANTHER" id="PTHR10903">
    <property type="entry name" value="GTPASE, IMAP FAMILY MEMBER-RELATED"/>
    <property type="match status" value="1"/>
</dbReference>
<evidence type="ECO:0000256" key="1">
    <source>
        <dbReference type="ARBA" id="ARBA00008535"/>
    </source>
</evidence>
<organism evidence="6 7">
    <name type="scientific">Mugilogobius chulae</name>
    <name type="common">yellowstripe goby</name>
    <dbReference type="NCBI Taxonomy" id="88201"/>
    <lineage>
        <taxon>Eukaryota</taxon>
        <taxon>Metazoa</taxon>
        <taxon>Chordata</taxon>
        <taxon>Craniata</taxon>
        <taxon>Vertebrata</taxon>
        <taxon>Euteleostomi</taxon>
        <taxon>Actinopterygii</taxon>
        <taxon>Neopterygii</taxon>
        <taxon>Teleostei</taxon>
        <taxon>Neoteleostei</taxon>
        <taxon>Acanthomorphata</taxon>
        <taxon>Gobiaria</taxon>
        <taxon>Gobiiformes</taxon>
        <taxon>Gobioidei</taxon>
        <taxon>Gobiidae</taxon>
        <taxon>Gobionellinae</taxon>
        <taxon>Mugilogobius</taxon>
    </lineage>
</organism>
<dbReference type="Proteomes" id="UP001460270">
    <property type="component" value="Unassembled WGS sequence"/>
</dbReference>
<dbReference type="FunFam" id="3.40.50.300:FF:000366">
    <property type="entry name" value="GTPase, IMAP family member 2"/>
    <property type="match status" value="1"/>
</dbReference>
<dbReference type="AlphaFoldDB" id="A0AAW0PYE1"/>
<evidence type="ECO:0000256" key="4">
    <source>
        <dbReference type="SAM" id="Coils"/>
    </source>
</evidence>
<gene>
    <name evidence="6" type="ORF">WMY93_004920</name>
</gene>
<evidence type="ECO:0000256" key="2">
    <source>
        <dbReference type="ARBA" id="ARBA00022741"/>
    </source>
</evidence>
<keyword evidence="4" id="KW-0175">Coiled coil</keyword>
<dbReference type="PANTHER" id="PTHR10903:SF188">
    <property type="entry name" value="GTPASE IMAP FAMILY MEMBER 2-LIKE-RELATED"/>
    <property type="match status" value="1"/>
</dbReference>
<accession>A0AAW0PYE1</accession>
<sequence>MAAGGSDFFPITRKSSYELLPPTMSELRLVLLGNNWRLTASVGNLLLGKTKFTGHNKCVIGRGTFQDKPVTVIYSPDQILTASLQKLIKFIEEIKCLSAPGPHVFLLALQLEDFTEQHKTRLESVLESFSEQAFEQTLVLLDKAQWDKEKYMNEAHKRDIIIRYRCMWMDHTDLHRKQLFRRIGDMLKVKSEEHEPCERKDTGQTLAFRTKEKPCLNLVLFGRTGAGRGSVVESILGRADLSAASSPGQCVKHQAEVCGRWVSVVEVPALSGKPLETVMQQCFRSISLCGPEGVHAFILVLPLGPLTDEDKTELKTIQDTLGSKVRPFTMILITVDSDPTARAVLQSVKGDTDIQKLRRSCGGALIFNLRDQQQVSELLQSVEILRDKNQPHSFNMETFQQVQTERMCVFQRENINLKKHPVQSPHPDCLRIALIGKTGSGKSSSGNTILGRKEFKAIPSQTSVTYTCQKEKGTIDGRNIFVVDTPGLFDTFMSNDEVYDEMMKCISFLAPGPHVFLLVLQIGRLTKEEKCTLELIQEGFGKDAQRFTIILFTHGDQLVNYGMSVEKYIENSDNSFKKLLWDCGNRYHVFDNRKKTDNAQVKELLKKIDVMVKENGGGCYTNDMLQEAEADIKKEMDRIMKEKEEEMRRIYQLEFVENIQTTEKKKDEFDKKHKMEREEKIEEEKERLRKRLSNEEQCNNLGFNIGAYT</sequence>
<dbReference type="PROSITE" id="PS51720">
    <property type="entry name" value="G_AIG1"/>
    <property type="match status" value="2"/>
</dbReference>
<feature type="domain" description="AIG1-type G" evidence="5">
    <location>
        <begin position="427"/>
        <end position="629"/>
    </location>
</feature>
<dbReference type="GO" id="GO:0005525">
    <property type="term" value="F:GTP binding"/>
    <property type="evidence" value="ECO:0007669"/>
    <property type="project" value="UniProtKB-KW"/>
</dbReference>
<keyword evidence="2" id="KW-0547">Nucleotide-binding</keyword>
<name>A0AAW0PYE1_9GOBI</name>
<comment type="caution">
    <text evidence="6">The sequence shown here is derived from an EMBL/GenBank/DDBJ whole genome shotgun (WGS) entry which is preliminary data.</text>
</comment>
<evidence type="ECO:0000256" key="3">
    <source>
        <dbReference type="ARBA" id="ARBA00023134"/>
    </source>
</evidence>
<dbReference type="EMBL" id="JBBPFD010000003">
    <property type="protein sequence ID" value="KAK7934024.1"/>
    <property type="molecule type" value="Genomic_DNA"/>
</dbReference>